<protein>
    <recommendedName>
        <fullName evidence="9">Permease</fullName>
    </recommendedName>
</protein>
<keyword evidence="4 6" id="KW-1133">Transmembrane helix</keyword>
<dbReference type="GO" id="GO:0015920">
    <property type="term" value="P:lipopolysaccharide transport"/>
    <property type="evidence" value="ECO:0007669"/>
    <property type="project" value="TreeGrafter"/>
</dbReference>
<dbReference type="InterPro" id="IPR005495">
    <property type="entry name" value="LptG/LptF_permease"/>
</dbReference>
<accession>A0A0R2XJN1</accession>
<gene>
    <name evidence="7" type="ORF">ABS33_05045</name>
</gene>
<feature type="transmembrane region" description="Helical" evidence="6">
    <location>
        <begin position="337"/>
        <end position="355"/>
    </location>
</feature>
<dbReference type="Proteomes" id="UP000051220">
    <property type="component" value="Unassembled WGS sequence"/>
</dbReference>
<sequence>MMAATFGAVAVLSLIIVLGNAFKQIFELLVNDELPISLIFKMVGLLIPQALTFTMPWGILVAALIVFGRMSQDLELQAIRAAGIGLIPLVAPVILFGLFLSGICFYNNAVVVPLTLQKFKSVLLDIGRDNPAFLIRAGEAMDRFPGYRIYIGKKNGTDLTDINIWELDPNGVPRRNIRAEKGSLSADLDDLSLTITLQKARQEERGENAADLNGIRAGLSADQLPLKISLKSFLNPDDMKDIRIAGLGDLANRILSPVEGYVDPKQIYPMLTEMQKRISFALAPFTLLLVGIPLGIRVQRKETSVGIVISFFLVMAYYALILLAEGLKNRGGAYPELIVWLPNLVLQAYGFFLLWRANFQQS</sequence>
<comment type="caution">
    <text evidence="7">The sequence shown here is derived from an EMBL/GenBank/DDBJ whole genome shotgun (WGS) entry which is preliminary data.</text>
</comment>
<dbReference type="AlphaFoldDB" id="A0A0R2XJN1"/>
<evidence type="ECO:0000256" key="2">
    <source>
        <dbReference type="ARBA" id="ARBA00022475"/>
    </source>
</evidence>
<evidence type="ECO:0000313" key="7">
    <source>
        <dbReference type="EMBL" id="KRP33214.1"/>
    </source>
</evidence>
<evidence type="ECO:0000256" key="6">
    <source>
        <dbReference type="SAM" id="Phobius"/>
    </source>
</evidence>
<evidence type="ECO:0000256" key="5">
    <source>
        <dbReference type="ARBA" id="ARBA00023136"/>
    </source>
</evidence>
<comment type="subcellular location">
    <subcellularLocation>
        <location evidence="1">Cell membrane</location>
        <topology evidence="1">Multi-pass membrane protein</topology>
    </subcellularLocation>
</comment>
<evidence type="ECO:0000256" key="4">
    <source>
        <dbReference type="ARBA" id="ARBA00022989"/>
    </source>
</evidence>
<dbReference type="EMBL" id="LIDN01000159">
    <property type="protein sequence ID" value="KRP33214.1"/>
    <property type="molecule type" value="Genomic_DNA"/>
</dbReference>
<keyword evidence="3 6" id="KW-0812">Transmembrane</keyword>
<keyword evidence="2" id="KW-1003">Cell membrane</keyword>
<feature type="transmembrane region" description="Helical" evidence="6">
    <location>
        <begin position="79"/>
        <end position="100"/>
    </location>
</feature>
<dbReference type="Pfam" id="PF03739">
    <property type="entry name" value="LptF_LptG"/>
    <property type="match status" value="1"/>
</dbReference>
<evidence type="ECO:0000313" key="8">
    <source>
        <dbReference type="Proteomes" id="UP000051220"/>
    </source>
</evidence>
<evidence type="ECO:0008006" key="9">
    <source>
        <dbReference type="Google" id="ProtNLM"/>
    </source>
</evidence>
<evidence type="ECO:0000256" key="1">
    <source>
        <dbReference type="ARBA" id="ARBA00004651"/>
    </source>
</evidence>
<keyword evidence="5 6" id="KW-0472">Membrane</keyword>
<evidence type="ECO:0000256" key="3">
    <source>
        <dbReference type="ARBA" id="ARBA00022692"/>
    </source>
</evidence>
<dbReference type="PANTHER" id="PTHR33529:SF6">
    <property type="entry name" value="YJGP_YJGQ FAMILY PERMEASE"/>
    <property type="match status" value="1"/>
</dbReference>
<organism evidence="7 8">
    <name type="scientific">Verrucomicrobia subdivision 6 bacterium BACL9 MAG-120924-bin69</name>
    <dbReference type="NCBI Taxonomy" id="1655635"/>
    <lineage>
        <taxon>Bacteria</taxon>
        <taxon>Pseudomonadati</taxon>
        <taxon>Verrucomicrobiota</taxon>
        <taxon>Verrucomicrobiia</taxon>
        <taxon>Verrucomicrobiales</taxon>
        <taxon>Verrucomicrobia subdivision 6</taxon>
    </lineage>
</organism>
<feature type="transmembrane region" description="Helical" evidence="6">
    <location>
        <begin position="278"/>
        <end position="298"/>
    </location>
</feature>
<name>A0A0R2XJN1_9BACT</name>
<proteinExistence type="predicted"/>
<feature type="transmembrane region" description="Helical" evidence="6">
    <location>
        <begin position="47"/>
        <end position="67"/>
    </location>
</feature>
<dbReference type="GO" id="GO:0043190">
    <property type="term" value="C:ATP-binding cassette (ABC) transporter complex"/>
    <property type="evidence" value="ECO:0007669"/>
    <property type="project" value="TreeGrafter"/>
</dbReference>
<feature type="transmembrane region" description="Helical" evidence="6">
    <location>
        <begin position="305"/>
        <end position="325"/>
    </location>
</feature>
<dbReference type="PANTHER" id="PTHR33529">
    <property type="entry name" value="SLR0882 PROTEIN-RELATED"/>
    <property type="match status" value="1"/>
</dbReference>
<reference evidence="7 8" key="1">
    <citation type="submission" date="2015-10" db="EMBL/GenBank/DDBJ databases">
        <title>Metagenome-Assembled Genomes uncover a global brackish microbiome.</title>
        <authorList>
            <person name="Hugerth L.W."/>
            <person name="Larsson J."/>
            <person name="Alneberg J."/>
            <person name="Lindh M.V."/>
            <person name="Legrand C."/>
            <person name="Pinhassi J."/>
            <person name="Andersson A.F."/>
        </authorList>
    </citation>
    <scope>NUCLEOTIDE SEQUENCE [LARGE SCALE GENOMIC DNA]</scope>
    <source>
        <strain evidence="7">BACL9 MAG-120924-bin69</strain>
    </source>
</reference>